<dbReference type="RefSeq" id="WP_413261028.1">
    <property type="nucleotide sequence ID" value="NZ_JBHFNR010000003.1"/>
</dbReference>
<gene>
    <name evidence="2" type="primary">drmA</name>
    <name evidence="2" type="ORF">ACE1CI_00225</name>
</gene>
<dbReference type="PANTHER" id="PTHR47957:SF3">
    <property type="entry name" value="ATP-DEPENDENT HELICASE HRQ1"/>
    <property type="match status" value="1"/>
</dbReference>
<dbReference type="PROSITE" id="PS51194">
    <property type="entry name" value="HELICASE_CTER"/>
    <property type="match status" value="1"/>
</dbReference>
<dbReference type="PANTHER" id="PTHR47957">
    <property type="entry name" value="ATP-DEPENDENT HELICASE HRQ1"/>
    <property type="match status" value="1"/>
</dbReference>
<protein>
    <submittedName>
        <fullName evidence="2">DISARM system helicase DrmA</fullName>
    </submittedName>
</protein>
<name>A0ABV4XK70_9CYAN</name>
<dbReference type="CDD" id="cd18785">
    <property type="entry name" value="SF2_C"/>
    <property type="match status" value="1"/>
</dbReference>
<dbReference type="SMART" id="SM00490">
    <property type="entry name" value="HELICc"/>
    <property type="match status" value="1"/>
</dbReference>
<dbReference type="NCBIfam" id="NF038325">
    <property type="entry name" value="DISARM_DrmAS"/>
    <property type="match status" value="1"/>
</dbReference>
<evidence type="ECO:0000313" key="2">
    <source>
        <dbReference type="EMBL" id="MFB2891349.1"/>
    </source>
</evidence>
<dbReference type="Pfam" id="PF00271">
    <property type="entry name" value="Helicase_C"/>
    <property type="match status" value="1"/>
</dbReference>
<keyword evidence="2" id="KW-0067">ATP-binding</keyword>
<proteinExistence type="predicted"/>
<dbReference type="GO" id="GO:0004386">
    <property type="term" value="F:helicase activity"/>
    <property type="evidence" value="ECO:0007669"/>
    <property type="project" value="UniProtKB-KW"/>
</dbReference>
<accession>A0ABV4XK70</accession>
<dbReference type="SUPFAM" id="SSF52540">
    <property type="entry name" value="P-loop containing nucleoside triphosphate hydrolases"/>
    <property type="match status" value="1"/>
</dbReference>
<dbReference type="InterPro" id="IPR027417">
    <property type="entry name" value="P-loop_NTPase"/>
</dbReference>
<keyword evidence="2" id="KW-0547">Nucleotide-binding</keyword>
<organism evidence="2 3">
    <name type="scientific">Floridaenema flaviceps BLCC-F50</name>
    <dbReference type="NCBI Taxonomy" id="3153642"/>
    <lineage>
        <taxon>Bacteria</taxon>
        <taxon>Bacillati</taxon>
        <taxon>Cyanobacteriota</taxon>
        <taxon>Cyanophyceae</taxon>
        <taxon>Oscillatoriophycideae</taxon>
        <taxon>Aerosakkonematales</taxon>
        <taxon>Aerosakkonemataceae</taxon>
        <taxon>Floridanema</taxon>
        <taxon>Floridanema flaviceps</taxon>
    </lineage>
</organism>
<evidence type="ECO:0000313" key="3">
    <source>
        <dbReference type="Proteomes" id="UP001576784"/>
    </source>
</evidence>
<keyword evidence="2" id="KW-0347">Helicase</keyword>
<dbReference type="InterPro" id="IPR001650">
    <property type="entry name" value="Helicase_C-like"/>
</dbReference>
<reference evidence="2 3" key="1">
    <citation type="submission" date="2024-09" db="EMBL/GenBank/DDBJ databases">
        <title>Floridaenema gen nov. (Aerosakkonemataceae, Aerosakkonematales ord. nov., Cyanobacteria) from benthic tropical and subtropical fresh waters, with the description of four new species.</title>
        <authorList>
            <person name="Moretto J.A."/>
            <person name="Berthold D.E."/>
            <person name="Lefler F.W."/>
            <person name="Huang I.-S."/>
            <person name="Laughinghouse H. IV."/>
        </authorList>
    </citation>
    <scope>NUCLEOTIDE SEQUENCE [LARGE SCALE GENOMIC DNA]</scope>
    <source>
        <strain evidence="2 3">BLCC-F50</strain>
    </source>
</reference>
<comment type="caution">
    <text evidence="2">The sequence shown here is derived from an EMBL/GenBank/DDBJ whole genome shotgun (WGS) entry which is preliminary data.</text>
</comment>
<keyword evidence="2" id="KW-0378">Hydrolase</keyword>
<feature type="domain" description="Helicase C-terminal" evidence="1">
    <location>
        <begin position="808"/>
        <end position="1011"/>
    </location>
</feature>
<sequence length="1157" mass="128813">MSPTTPAEVRQHLIDALQLDLIGPSSDDTVHAEEILPEPPSKWYLTGFLVPYGAPIEQRSDDTGNDELDEVSRISSGDDEIIPEKTFARKAYFPSSMGLSILVSEKATELNVTVQWGDYVVDSGGVDSGGVDSEGVNSGGVNSEDLSTQNHSLSTQNYPLSTQNYPLNWQRIPQEKELIIPLNWRSNSDKKTISIPDSNRLQLIVSMRPVLSDALVPAGTRSVSVFLVNHRRPAADKERDRAYAFQTCLIIRTPEPLVPRPNLCGQNGDDWDENVADLQYRNDYEYAVGHNVSAIAIAQNNGTCQEVRTAWIPTADVEKVVPAQVANVELRMEALATASSPAALRQMVEPMVNAYGDWIVSQKDNFPSELKRVETAKNLLHRAEIARKRIAAGLEALDDPQVFDAFQIANRAIATAIRQRATHDKNITPESVAAPTWRPFQLAFLLMNLVGIANPTHSDRELVDLLFFPTGGGKTEAYLGLAAFTLVLRRLRHPDINSAGVSVLMRYTLRLLTLDQLGRAATLICALELERQQDVEKLGTWPFEIGLWVGQAATPNRMGKKGDNDEYSARSRTIAFLNDSKNKPAPIPLENCPWCGTKFTTNSFQLLPDANQPTDLRVVCVNRKCKFRGDRPLPVIAVDEPIYRRLPCFIIATVDKFASLPWVGETGALFGRVDRYEKDGFYGPVAPGRGQKLDGYLPPPDLIIQDELHLISGPLGTMVGLYETAIDTLCTKDGIRPKIVASTATVRRATKQIRALFGRDNVDVFPPPGPDRRDSFFAKTVPAFEKNARTYVGIAAQGRSLKVVLLRTYLALLAAAQKDWKAAGGAKNPDNPADPYMTLLGYFNSLRELGGSRRIVEDEVNSRLTRYSQRLRVGETSGNFSDRKIDDEPEELTSRVSTNKVADTKRRLALPFHEKDRVDVVLATNMISVGLDITRLGLMVVLGQPKTAAEYIQATSRVGRDENRPGLVITLLNIHRPRDRSHYERFFAWHATFYRAVEATSVTPFSPRAIDRGIAAVTVALARLGHRGMTAPPRAIDILQHRQELEFVVDAIAQRAEMHDKELDATEAEVLRQKVRGRIKDLLDVWEHIANQKISLQYQKEVGEAPPLLFDPLDPELERQPLEARKFKAQRSLRDVEPTVNLWVCNPNGLEIKEEES</sequence>
<keyword evidence="3" id="KW-1185">Reference proteome</keyword>
<dbReference type="Gene3D" id="3.40.50.300">
    <property type="entry name" value="P-loop containing nucleotide triphosphate hydrolases"/>
    <property type="match status" value="1"/>
</dbReference>
<dbReference type="EMBL" id="JBHFNR010000003">
    <property type="protein sequence ID" value="MFB2891349.1"/>
    <property type="molecule type" value="Genomic_DNA"/>
</dbReference>
<evidence type="ECO:0000259" key="1">
    <source>
        <dbReference type="PROSITE" id="PS51194"/>
    </source>
</evidence>
<dbReference type="Proteomes" id="UP001576784">
    <property type="component" value="Unassembled WGS sequence"/>
</dbReference>